<dbReference type="InterPro" id="IPR008949">
    <property type="entry name" value="Isoprenoid_synthase_dom_sf"/>
</dbReference>
<dbReference type="SUPFAM" id="SSF48576">
    <property type="entry name" value="Terpenoid synthases"/>
    <property type="match status" value="1"/>
</dbReference>
<dbReference type="PANTHER" id="PTHR31739">
    <property type="entry name" value="ENT-COPALYL DIPHOSPHATE SYNTHASE, CHLOROPLASTIC"/>
    <property type="match status" value="1"/>
</dbReference>
<keyword evidence="1" id="KW-0479">Metal-binding</keyword>
<evidence type="ECO:0000256" key="1">
    <source>
        <dbReference type="ARBA" id="ARBA00022723"/>
    </source>
</evidence>
<evidence type="ECO:0000256" key="3">
    <source>
        <dbReference type="SAM" id="MobiDB-lite"/>
    </source>
</evidence>
<dbReference type="Gene3D" id="1.10.600.10">
    <property type="entry name" value="Farnesyl Diphosphate Synthase"/>
    <property type="match status" value="1"/>
</dbReference>
<accession>A0A834XIK7</accession>
<evidence type="ECO:0000313" key="6">
    <source>
        <dbReference type="Proteomes" id="UP000634136"/>
    </source>
</evidence>
<feature type="region of interest" description="Disordered" evidence="3">
    <location>
        <begin position="277"/>
        <end position="305"/>
    </location>
</feature>
<dbReference type="InterPro" id="IPR005630">
    <property type="entry name" value="Terpene_synthase_metal-bd"/>
</dbReference>
<evidence type="ECO:0000259" key="4">
    <source>
        <dbReference type="Pfam" id="PF03936"/>
    </source>
</evidence>
<dbReference type="GO" id="GO:0000287">
    <property type="term" value="F:magnesium ion binding"/>
    <property type="evidence" value="ECO:0007669"/>
    <property type="project" value="InterPro"/>
</dbReference>
<dbReference type="OrthoDB" id="2343925at2759"/>
<evidence type="ECO:0000313" key="5">
    <source>
        <dbReference type="EMBL" id="KAF7843913.1"/>
    </source>
</evidence>
<reference evidence="5" key="1">
    <citation type="submission" date="2020-09" db="EMBL/GenBank/DDBJ databases">
        <title>Genome-Enabled Discovery of Anthraquinone Biosynthesis in Senna tora.</title>
        <authorList>
            <person name="Kang S.-H."/>
            <person name="Pandey R.P."/>
            <person name="Lee C.-M."/>
            <person name="Sim J.-S."/>
            <person name="Jeong J.-T."/>
            <person name="Choi B.-S."/>
            <person name="Jung M."/>
            <person name="Ginzburg D."/>
            <person name="Zhao K."/>
            <person name="Won S.Y."/>
            <person name="Oh T.-J."/>
            <person name="Yu Y."/>
            <person name="Kim N.-H."/>
            <person name="Lee O.R."/>
            <person name="Lee T.-H."/>
            <person name="Bashyal P."/>
            <person name="Kim T.-S."/>
            <person name="Lee W.-H."/>
            <person name="Kawkins C."/>
            <person name="Kim C.-K."/>
            <person name="Kim J.S."/>
            <person name="Ahn B.O."/>
            <person name="Rhee S.Y."/>
            <person name="Sohng J.K."/>
        </authorList>
    </citation>
    <scope>NUCLEOTIDE SEQUENCE</scope>
    <source>
        <tissue evidence="5">Leaf</tissue>
    </source>
</reference>
<dbReference type="GO" id="GO:0010333">
    <property type="term" value="F:terpene synthase activity"/>
    <property type="evidence" value="ECO:0007669"/>
    <property type="project" value="InterPro"/>
</dbReference>
<evidence type="ECO:0000256" key="2">
    <source>
        <dbReference type="ARBA" id="ARBA00022842"/>
    </source>
</evidence>
<comment type="caution">
    <text evidence="5">The sequence shown here is derived from an EMBL/GenBank/DDBJ whole genome shotgun (WGS) entry which is preliminary data.</text>
</comment>
<dbReference type="Pfam" id="PF03936">
    <property type="entry name" value="Terpene_synth_C"/>
    <property type="match status" value="1"/>
</dbReference>
<sequence length="305" mass="35109">MLRVKWYETFVLWLIEAKWSRNGENPYIDDYLKTGMVSIATHTLVLLASCFLNLHHRQLRPLQYQTITKLLMLICRVLNDLQSYEKEKEEGKMNSVLINLIENSEIEMEDSKGIVRDIIDRKKKEFLEHRQKRFTAARRHATRVVKKRLVDVLNLRMRPQRRRNRSGCSRGHIGLGHELHELPDIRRCPPRFLTTFDNFSSPPPPPPPLKAPNVTLALELSTLSFIFFYFDSHVFSNNRDNHPSNSHLPHHLPSLGISRCLDISTVGSASPLSDGFVSPEAACSPQGNLDQTPDLSKIPESSRDR</sequence>
<dbReference type="Proteomes" id="UP000634136">
    <property type="component" value="Unassembled WGS sequence"/>
</dbReference>
<keyword evidence="2" id="KW-0460">Magnesium</keyword>
<feature type="domain" description="Terpene synthase metal-binding" evidence="4">
    <location>
        <begin position="2"/>
        <end position="125"/>
    </location>
</feature>
<keyword evidence="6" id="KW-1185">Reference proteome</keyword>
<protein>
    <submittedName>
        <fullName evidence="5">(E,E)-geranyllinalool synthase</fullName>
    </submittedName>
</protein>
<name>A0A834XIK7_9FABA</name>
<dbReference type="EMBL" id="JAAIUW010000001">
    <property type="protein sequence ID" value="KAF7843913.1"/>
    <property type="molecule type" value="Genomic_DNA"/>
</dbReference>
<dbReference type="GO" id="GO:0016102">
    <property type="term" value="P:diterpenoid biosynthetic process"/>
    <property type="evidence" value="ECO:0007669"/>
    <property type="project" value="TreeGrafter"/>
</dbReference>
<dbReference type="InterPro" id="IPR050148">
    <property type="entry name" value="Terpene_synthase-like"/>
</dbReference>
<organism evidence="5 6">
    <name type="scientific">Senna tora</name>
    <dbReference type="NCBI Taxonomy" id="362788"/>
    <lineage>
        <taxon>Eukaryota</taxon>
        <taxon>Viridiplantae</taxon>
        <taxon>Streptophyta</taxon>
        <taxon>Embryophyta</taxon>
        <taxon>Tracheophyta</taxon>
        <taxon>Spermatophyta</taxon>
        <taxon>Magnoliopsida</taxon>
        <taxon>eudicotyledons</taxon>
        <taxon>Gunneridae</taxon>
        <taxon>Pentapetalae</taxon>
        <taxon>rosids</taxon>
        <taxon>fabids</taxon>
        <taxon>Fabales</taxon>
        <taxon>Fabaceae</taxon>
        <taxon>Caesalpinioideae</taxon>
        <taxon>Cassia clade</taxon>
        <taxon>Senna</taxon>
    </lineage>
</organism>
<dbReference type="AlphaFoldDB" id="A0A834XIK7"/>
<gene>
    <name evidence="5" type="ORF">G2W53_000818</name>
</gene>
<feature type="compositionally biased region" description="Polar residues" evidence="3">
    <location>
        <begin position="285"/>
        <end position="294"/>
    </location>
</feature>
<dbReference type="PANTHER" id="PTHR31739:SF25">
    <property type="entry name" value="(E,E)-GERANYLLINALOOL SYNTHASE"/>
    <property type="match status" value="1"/>
</dbReference>
<proteinExistence type="predicted"/>